<reference evidence="2 3" key="1">
    <citation type="submission" date="2017-05" db="EMBL/GenBank/DDBJ databases">
        <title>The genome sequence of Geobacillus uzenensis BGSC 92A1.</title>
        <authorList>
            <person name="Ramaloko W.T."/>
            <person name="Koen N."/>
            <person name="Polliack S."/>
            <person name="Aliyu H."/>
            <person name="Lebre P."/>
            <person name="Mohr T."/>
            <person name="Oswald F."/>
            <person name="Zwick M."/>
            <person name="Neumann A."/>
            <person name="Syldatk C."/>
            <person name="Cowan D."/>
            <person name="De Maayer P."/>
        </authorList>
    </citation>
    <scope>NUCLEOTIDE SEQUENCE [LARGE SCALE GENOMIC DNA]</scope>
    <source>
        <strain evidence="2 3">BGSC 92A1</strain>
    </source>
</reference>
<keyword evidence="1" id="KW-0812">Transmembrane</keyword>
<keyword evidence="1" id="KW-0472">Membrane</keyword>
<evidence type="ECO:0000313" key="3">
    <source>
        <dbReference type="Proteomes" id="UP000198364"/>
    </source>
</evidence>
<sequence>MGGQPTLFFCFVHMNKVPHLIHEGKEKETMPFPGLLFGAPFIGGFLGGLLGGALAPRPFYPYPPYPPYPGWWY</sequence>
<evidence type="ECO:0008006" key="4">
    <source>
        <dbReference type="Google" id="ProtNLM"/>
    </source>
</evidence>
<dbReference type="Proteomes" id="UP000198364">
    <property type="component" value="Unassembled WGS sequence"/>
</dbReference>
<feature type="transmembrane region" description="Helical" evidence="1">
    <location>
        <begin position="35"/>
        <end position="55"/>
    </location>
</feature>
<evidence type="ECO:0000313" key="2">
    <source>
        <dbReference type="EMBL" id="OXB91428.1"/>
    </source>
</evidence>
<protein>
    <recommendedName>
        <fullName evidence="4">Spore coat protein</fullName>
    </recommendedName>
</protein>
<gene>
    <name evidence="2" type="ORF">B9L21_00905</name>
</gene>
<keyword evidence="1" id="KW-1133">Transmembrane helix</keyword>
<keyword evidence="3" id="KW-1185">Reference proteome</keyword>
<dbReference type="EMBL" id="NEWL01000001">
    <property type="protein sequence ID" value="OXB91428.1"/>
    <property type="molecule type" value="Genomic_DNA"/>
</dbReference>
<name>A0ABX4DLH7_9BACL</name>
<organism evidence="2 3">
    <name type="scientific">Geobacillus uzenensis</name>
    <dbReference type="NCBI Taxonomy" id="129339"/>
    <lineage>
        <taxon>Bacteria</taxon>
        <taxon>Bacillati</taxon>
        <taxon>Bacillota</taxon>
        <taxon>Bacilli</taxon>
        <taxon>Bacillales</taxon>
        <taxon>Anoxybacillaceae</taxon>
        <taxon>Geobacillus</taxon>
    </lineage>
</organism>
<accession>A0ABX4DLH7</accession>
<evidence type="ECO:0000256" key="1">
    <source>
        <dbReference type="SAM" id="Phobius"/>
    </source>
</evidence>
<proteinExistence type="predicted"/>
<comment type="caution">
    <text evidence="2">The sequence shown here is derived from an EMBL/GenBank/DDBJ whole genome shotgun (WGS) entry which is preliminary data.</text>
</comment>